<dbReference type="GO" id="GO:0003677">
    <property type="term" value="F:DNA binding"/>
    <property type="evidence" value="ECO:0007669"/>
    <property type="project" value="InterPro"/>
</dbReference>
<dbReference type="GO" id="GO:0016787">
    <property type="term" value="F:hydrolase activity"/>
    <property type="evidence" value="ECO:0007669"/>
    <property type="project" value="UniProtKB-KW"/>
</dbReference>
<keyword evidence="6" id="KW-0742">SOS response</keyword>
<evidence type="ECO:0000256" key="1">
    <source>
        <dbReference type="ARBA" id="ARBA00007484"/>
    </source>
</evidence>
<proteinExistence type="inferred from homology"/>
<dbReference type="InterPro" id="IPR015927">
    <property type="entry name" value="Peptidase_S24_S26A/B/C"/>
</dbReference>
<dbReference type="PRINTS" id="PR00726">
    <property type="entry name" value="LEXASERPTASE"/>
</dbReference>
<dbReference type="Pfam" id="PF00717">
    <property type="entry name" value="Peptidase_S24"/>
    <property type="match status" value="1"/>
</dbReference>
<dbReference type="EMBL" id="UINC01180541">
    <property type="protein sequence ID" value="SVD89790.1"/>
    <property type="molecule type" value="Genomic_DNA"/>
</dbReference>
<dbReference type="GO" id="GO:0006281">
    <property type="term" value="P:DNA repair"/>
    <property type="evidence" value="ECO:0007669"/>
    <property type="project" value="UniProtKB-KW"/>
</dbReference>
<reference evidence="8" key="1">
    <citation type="submission" date="2018-05" db="EMBL/GenBank/DDBJ databases">
        <authorList>
            <person name="Lanie J.A."/>
            <person name="Ng W.-L."/>
            <person name="Kazmierczak K.M."/>
            <person name="Andrzejewski T.M."/>
            <person name="Davidsen T.M."/>
            <person name="Wayne K.J."/>
            <person name="Tettelin H."/>
            <person name="Glass J.I."/>
            <person name="Rusch D."/>
            <person name="Podicherti R."/>
            <person name="Tsui H.-C.T."/>
            <person name="Winkler M.E."/>
        </authorList>
    </citation>
    <scope>NUCLEOTIDE SEQUENCE</scope>
</reference>
<organism evidence="8">
    <name type="scientific">marine metagenome</name>
    <dbReference type="NCBI Taxonomy" id="408172"/>
    <lineage>
        <taxon>unclassified sequences</taxon>
        <taxon>metagenomes</taxon>
        <taxon>ecological metagenomes</taxon>
    </lineage>
</organism>
<protein>
    <recommendedName>
        <fullName evidence="7">Peptidase S24/S26A/S26B/S26C domain-containing protein</fullName>
    </recommendedName>
</protein>
<gene>
    <name evidence="8" type="ORF">METZ01_LOCUS442644</name>
</gene>
<accession>A0A382Z3A7</accession>
<dbReference type="InterPro" id="IPR006197">
    <property type="entry name" value="Peptidase_S24_LexA"/>
</dbReference>
<sequence length="147" mass="16467">MNKQKTLDLFSFIRRKKVSIPMFFDNISAGFPSPATDYMENKLDLNEHLIKHPAATFIVKASGFSMIGAGINSGDLLIIDRSITPKNDNIVIASIFGDLTVKKLKKKKNTLFLISASDHYPSIEVKEEMECFIWGVVTFIIHATTTN</sequence>
<name>A0A382Z3A7_9ZZZZ</name>
<keyword evidence="2" id="KW-0227">DNA damage</keyword>
<dbReference type="GO" id="GO:0009432">
    <property type="term" value="P:SOS response"/>
    <property type="evidence" value="ECO:0007669"/>
    <property type="project" value="UniProtKB-KW"/>
</dbReference>
<dbReference type="SUPFAM" id="SSF51306">
    <property type="entry name" value="LexA/Signal peptidase"/>
    <property type="match status" value="1"/>
</dbReference>
<evidence type="ECO:0000259" key="7">
    <source>
        <dbReference type="Pfam" id="PF00717"/>
    </source>
</evidence>
<keyword evidence="4" id="KW-0068">Autocatalytic cleavage</keyword>
<feature type="domain" description="Peptidase S24/S26A/S26B/S26C" evidence="7">
    <location>
        <begin position="22"/>
        <end position="137"/>
    </location>
</feature>
<keyword evidence="3" id="KW-0378">Hydrolase</keyword>
<evidence type="ECO:0000256" key="3">
    <source>
        <dbReference type="ARBA" id="ARBA00022801"/>
    </source>
</evidence>
<evidence type="ECO:0000256" key="5">
    <source>
        <dbReference type="ARBA" id="ARBA00023204"/>
    </source>
</evidence>
<dbReference type="PANTHER" id="PTHR33516:SF2">
    <property type="entry name" value="LEXA REPRESSOR-RELATED"/>
    <property type="match status" value="1"/>
</dbReference>
<evidence type="ECO:0000313" key="8">
    <source>
        <dbReference type="EMBL" id="SVD89790.1"/>
    </source>
</evidence>
<dbReference type="Gene3D" id="2.10.109.10">
    <property type="entry name" value="Umud Fragment, subunit A"/>
    <property type="match status" value="1"/>
</dbReference>
<dbReference type="CDD" id="cd06529">
    <property type="entry name" value="S24_LexA-like"/>
    <property type="match status" value="1"/>
</dbReference>
<dbReference type="NCBIfam" id="NF007621">
    <property type="entry name" value="PRK10276.1"/>
    <property type="match status" value="1"/>
</dbReference>
<evidence type="ECO:0000256" key="4">
    <source>
        <dbReference type="ARBA" id="ARBA00022813"/>
    </source>
</evidence>
<dbReference type="AlphaFoldDB" id="A0A382Z3A7"/>
<evidence type="ECO:0000256" key="6">
    <source>
        <dbReference type="ARBA" id="ARBA00023236"/>
    </source>
</evidence>
<dbReference type="InterPro" id="IPR039418">
    <property type="entry name" value="LexA-like"/>
</dbReference>
<dbReference type="InterPro" id="IPR036286">
    <property type="entry name" value="LexA/Signal_pep-like_sf"/>
</dbReference>
<dbReference type="PANTHER" id="PTHR33516">
    <property type="entry name" value="LEXA REPRESSOR"/>
    <property type="match status" value="1"/>
</dbReference>
<comment type="similarity">
    <text evidence="1">Belongs to the peptidase S24 family.</text>
</comment>
<keyword evidence="5" id="KW-0234">DNA repair</keyword>
<dbReference type="InterPro" id="IPR050077">
    <property type="entry name" value="LexA_repressor"/>
</dbReference>
<evidence type="ECO:0000256" key="2">
    <source>
        <dbReference type="ARBA" id="ARBA00022763"/>
    </source>
</evidence>
<dbReference type="GO" id="GO:0006355">
    <property type="term" value="P:regulation of DNA-templated transcription"/>
    <property type="evidence" value="ECO:0007669"/>
    <property type="project" value="InterPro"/>
</dbReference>